<name>A0A5J9TE06_9POAL</name>
<evidence type="ECO:0000313" key="3">
    <source>
        <dbReference type="Proteomes" id="UP000324897"/>
    </source>
</evidence>
<proteinExistence type="predicted"/>
<feature type="compositionally biased region" description="Basic residues" evidence="1">
    <location>
        <begin position="299"/>
        <end position="308"/>
    </location>
</feature>
<gene>
    <name evidence="2" type="ORF">EJB05_42256</name>
</gene>
<dbReference type="Gramene" id="TVU08841">
    <property type="protein sequence ID" value="TVU08841"/>
    <property type="gene ID" value="EJB05_42256"/>
</dbReference>
<sequence length="325" mass="36155">MENNSAHVVMEDNPAGVVLDDNHSKVDKDVIPEHYDLSGLGVKAQLCINPLSASLLCLNNKAMRVNKGMKVRPRDKFQCTTLGEDEILYVFEAAVDPSHAASIIQNIQIHVVGKEKILVATLSKGCPRVQLDLVMTQGMQLSHTSETKNVYFNACEITPIRLDKNAVGSVCRTNKEIWEVKPEEEITFNVMEDKKYHLLRVSSANHSTEQKQIDLHVRCGDKLERIGTLPLADRTFGCNLEFEGTFSVSHSSKVADVTFYGYTVSNMIKVELPGPPDVQIISKAAKECDDPEYKAFAKTRKKGVRPQLRKQPSVSLVMDSASLRS</sequence>
<keyword evidence="3" id="KW-1185">Reference proteome</keyword>
<feature type="region of interest" description="Disordered" evidence="1">
    <location>
        <begin position="299"/>
        <end position="325"/>
    </location>
</feature>
<evidence type="ECO:0000256" key="1">
    <source>
        <dbReference type="SAM" id="MobiDB-lite"/>
    </source>
</evidence>
<dbReference type="EMBL" id="RWGY01000039">
    <property type="protein sequence ID" value="TVU08841.1"/>
    <property type="molecule type" value="Genomic_DNA"/>
</dbReference>
<accession>A0A5J9TE06</accession>
<evidence type="ECO:0000313" key="2">
    <source>
        <dbReference type="EMBL" id="TVU08841.1"/>
    </source>
</evidence>
<dbReference type="AlphaFoldDB" id="A0A5J9TE06"/>
<organism evidence="2 3">
    <name type="scientific">Eragrostis curvula</name>
    <name type="common">weeping love grass</name>
    <dbReference type="NCBI Taxonomy" id="38414"/>
    <lineage>
        <taxon>Eukaryota</taxon>
        <taxon>Viridiplantae</taxon>
        <taxon>Streptophyta</taxon>
        <taxon>Embryophyta</taxon>
        <taxon>Tracheophyta</taxon>
        <taxon>Spermatophyta</taxon>
        <taxon>Magnoliopsida</taxon>
        <taxon>Liliopsida</taxon>
        <taxon>Poales</taxon>
        <taxon>Poaceae</taxon>
        <taxon>PACMAD clade</taxon>
        <taxon>Chloridoideae</taxon>
        <taxon>Eragrostideae</taxon>
        <taxon>Eragrostidinae</taxon>
        <taxon>Eragrostis</taxon>
    </lineage>
</organism>
<comment type="caution">
    <text evidence="2">The sequence shown here is derived from an EMBL/GenBank/DDBJ whole genome shotgun (WGS) entry which is preliminary data.</text>
</comment>
<protein>
    <recommendedName>
        <fullName evidence="4">Nucleoplasmin-like domain-containing protein</fullName>
    </recommendedName>
</protein>
<dbReference type="Gene3D" id="2.60.120.340">
    <property type="entry name" value="Nucleoplasmin core domain"/>
    <property type="match status" value="1"/>
</dbReference>
<dbReference type="Proteomes" id="UP000324897">
    <property type="component" value="Chromosome 3"/>
</dbReference>
<reference evidence="2 3" key="1">
    <citation type="journal article" date="2019" name="Sci. Rep.">
        <title>A high-quality genome of Eragrostis curvula grass provides insights into Poaceae evolution and supports new strategies to enhance forage quality.</title>
        <authorList>
            <person name="Carballo J."/>
            <person name="Santos B.A.C.M."/>
            <person name="Zappacosta D."/>
            <person name="Garbus I."/>
            <person name="Selva J.P."/>
            <person name="Gallo C.A."/>
            <person name="Diaz A."/>
            <person name="Albertini E."/>
            <person name="Caccamo M."/>
            <person name="Echenique V."/>
        </authorList>
    </citation>
    <scope>NUCLEOTIDE SEQUENCE [LARGE SCALE GENOMIC DNA]</scope>
    <source>
        <strain evidence="3">cv. Victoria</strain>
        <tissue evidence="2">Leaf</tissue>
    </source>
</reference>
<evidence type="ECO:0008006" key="4">
    <source>
        <dbReference type="Google" id="ProtNLM"/>
    </source>
</evidence>